<gene>
    <name evidence="2" type="ORF">HDF14_002567</name>
</gene>
<dbReference type="Proteomes" id="UP000535182">
    <property type="component" value="Unassembled WGS sequence"/>
</dbReference>
<dbReference type="AlphaFoldDB" id="A0A9X0QEI8"/>
<evidence type="ECO:0000313" key="3">
    <source>
        <dbReference type="Proteomes" id="UP000535182"/>
    </source>
</evidence>
<feature type="domain" description="N-acetyltransferase" evidence="1">
    <location>
        <begin position="4"/>
        <end position="140"/>
    </location>
</feature>
<sequence>MSTIQIATIPSEIDRCFPVMRQLRPALIAEEFVGRIQTQQAEGYQLAFLESDGTIVSVAGFRVQNLLWSGKTLYVDDLITDEGARSRGHGESMLTWLIALAKEAGCTTFMLDSGTHRHDAHAFYFRHGLRISDFHFKLPL</sequence>
<dbReference type="InterPro" id="IPR000182">
    <property type="entry name" value="GNAT_dom"/>
</dbReference>
<reference evidence="2 3" key="1">
    <citation type="submission" date="2020-08" db="EMBL/GenBank/DDBJ databases">
        <title>Genomic Encyclopedia of Type Strains, Phase IV (KMG-V): Genome sequencing to study the core and pangenomes of soil and plant-associated prokaryotes.</title>
        <authorList>
            <person name="Whitman W."/>
        </authorList>
    </citation>
    <scope>NUCLEOTIDE SEQUENCE [LARGE SCALE GENOMIC DNA]</scope>
    <source>
        <strain evidence="2 3">X5P2</strain>
    </source>
</reference>
<evidence type="ECO:0000259" key="1">
    <source>
        <dbReference type="PROSITE" id="PS51186"/>
    </source>
</evidence>
<dbReference type="Pfam" id="PF00583">
    <property type="entry name" value="Acetyltransf_1"/>
    <property type="match status" value="1"/>
</dbReference>
<dbReference type="RefSeq" id="WP_183976987.1">
    <property type="nucleotide sequence ID" value="NZ_JACHEB010000005.1"/>
</dbReference>
<dbReference type="Gene3D" id="3.40.630.30">
    <property type="match status" value="1"/>
</dbReference>
<dbReference type="GO" id="GO:0016747">
    <property type="term" value="F:acyltransferase activity, transferring groups other than amino-acyl groups"/>
    <property type="evidence" value="ECO:0007669"/>
    <property type="project" value="InterPro"/>
</dbReference>
<dbReference type="CDD" id="cd04301">
    <property type="entry name" value="NAT_SF"/>
    <property type="match status" value="1"/>
</dbReference>
<evidence type="ECO:0000313" key="2">
    <source>
        <dbReference type="EMBL" id="MBB5328951.1"/>
    </source>
</evidence>
<dbReference type="SUPFAM" id="SSF55729">
    <property type="entry name" value="Acyl-CoA N-acyltransferases (Nat)"/>
    <property type="match status" value="1"/>
</dbReference>
<dbReference type="InterPro" id="IPR016181">
    <property type="entry name" value="Acyl_CoA_acyltransferase"/>
</dbReference>
<dbReference type="EMBL" id="JACHEB010000005">
    <property type="protein sequence ID" value="MBB5328951.1"/>
    <property type="molecule type" value="Genomic_DNA"/>
</dbReference>
<protein>
    <submittedName>
        <fullName evidence="2">GNAT superfamily N-acetyltransferase</fullName>
    </submittedName>
</protein>
<accession>A0A9X0QEI8</accession>
<comment type="caution">
    <text evidence="2">The sequence shown here is derived from an EMBL/GenBank/DDBJ whole genome shotgun (WGS) entry which is preliminary data.</text>
</comment>
<name>A0A9X0QEI8_9BACT</name>
<dbReference type="PROSITE" id="PS51186">
    <property type="entry name" value="GNAT"/>
    <property type="match status" value="1"/>
</dbReference>
<organism evidence="2 3">
    <name type="scientific">Tunturiibacter gelidiferens</name>
    <dbReference type="NCBI Taxonomy" id="3069689"/>
    <lineage>
        <taxon>Bacteria</taxon>
        <taxon>Pseudomonadati</taxon>
        <taxon>Acidobacteriota</taxon>
        <taxon>Terriglobia</taxon>
        <taxon>Terriglobales</taxon>
        <taxon>Acidobacteriaceae</taxon>
        <taxon>Tunturiibacter</taxon>
    </lineage>
</organism>
<proteinExistence type="predicted"/>
<keyword evidence="3" id="KW-1185">Reference proteome</keyword>